<name>A0ABT0HT68_9BACT</name>
<sequence length="73" mass="8789">MHYKFFWLSLVGGSVATTWLGYSLVNNYFQEWTRFTSPAHLDYGFWIKTLALVSWLMTAIFFMRDRNNLTRNR</sequence>
<keyword evidence="1" id="KW-0812">Transmembrane</keyword>
<feature type="transmembrane region" description="Helical" evidence="1">
    <location>
        <begin position="5"/>
        <end position="25"/>
    </location>
</feature>
<protein>
    <submittedName>
        <fullName evidence="2">Uncharacterized protein</fullName>
    </submittedName>
</protein>
<comment type="caution">
    <text evidence="2">The sequence shown here is derived from an EMBL/GenBank/DDBJ whole genome shotgun (WGS) entry which is preliminary data.</text>
</comment>
<dbReference type="Proteomes" id="UP001202180">
    <property type="component" value="Unassembled WGS sequence"/>
</dbReference>
<keyword evidence="1" id="KW-1133">Transmembrane helix</keyword>
<evidence type="ECO:0000313" key="3">
    <source>
        <dbReference type="Proteomes" id="UP001202180"/>
    </source>
</evidence>
<keyword evidence="3" id="KW-1185">Reference proteome</keyword>
<organism evidence="2 3">
    <name type="scientific">Spirosoma liriopis</name>
    <dbReference type="NCBI Taxonomy" id="2937440"/>
    <lineage>
        <taxon>Bacteria</taxon>
        <taxon>Pseudomonadati</taxon>
        <taxon>Bacteroidota</taxon>
        <taxon>Cytophagia</taxon>
        <taxon>Cytophagales</taxon>
        <taxon>Cytophagaceae</taxon>
        <taxon>Spirosoma</taxon>
    </lineage>
</organism>
<reference evidence="2 3" key="1">
    <citation type="submission" date="2022-04" db="EMBL/GenBank/DDBJ databases">
        <title>Spirosoma sp. strain RP8 genome sequencing and assembly.</title>
        <authorList>
            <person name="Jung Y."/>
        </authorList>
    </citation>
    <scope>NUCLEOTIDE SEQUENCE [LARGE SCALE GENOMIC DNA]</scope>
    <source>
        <strain evidence="2 3">RP8</strain>
    </source>
</reference>
<feature type="transmembrane region" description="Helical" evidence="1">
    <location>
        <begin position="45"/>
        <end position="63"/>
    </location>
</feature>
<evidence type="ECO:0000256" key="1">
    <source>
        <dbReference type="SAM" id="Phobius"/>
    </source>
</evidence>
<evidence type="ECO:0000313" key="2">
    <source>
        <dbReference type="EMBL" id="MCK8495375.1"/>
    </source>
</evidence>
<proteinExistence type="predicted"/>
<dbReference type="RefSeq" id="WP_248480138.1">
    <property type="nucleotide sequence ID" value="NZ_JALPRF010000008.1"/>
</dbReference>
<gene>
    <name evidence="2" type="ORF">M0L20_26150</name>
</gene>
<dbReference type="EMBL" id="JALPRF010000008">
    <property type="protein sequence ID" value="MCK8495375.1"/>
    <property type="molecule type" value="Genomic_DNA"/>
</dbReference>
<keyword evidence="1" id="KW-0472">Membrane</keyword>
<accession>A0ABT0HT68</accession>